<proteinExistence type="inferred from homology"/>
<gene>
    <name evidence="5" type="ORF">LJ207_08230</name>
</gene>
<evidence type="ECO:0000256" key="3">
    <source>
        <dbReference type="SAM" id="Coils"/>
    </source>
</evidence>
<dbReference type="InterPro" id="IPR003010">
    <property type="entry name" value="C-N_Hydrolase"/>
</dbReference>
<dbReference type="InterPro" id="IPR001110">
    <property type="entry name" value="UPF0012_CS"/>
</dbReference>
<feature type="domain" description="CN hydrolase" evidence="4">
    <location>
        <begin position="9"/>
        <end position="248"/>
    </location>
</feature>
<comment type="caution">
    <text evidence="5">The sequence shown here is derived from an EMBL/GenBank/DDBJ whole genome shotgun (WGS) entry which is preliminary data.</text>
</comment>
<dbReference type="Gene3D" id="3.60.110.10">
    <property type="entry name" value="Carbon-nitrogen hydrolase"/>
    <property type="match status" value="1"/>
</dbReference>
<dbReference type="InterPro" id="IPR050345">
    <property type="entry name" value="Aliph_Amidase/BUP"/>
</dbReference>
<dbReference type="EMBL" id="JAJFAT010000010">
    <property type="protein sequence ID" value="MCC3145308.1"/>
    <property type="molecule type" value="Genomic_DNA"/>
</dbReference>
<dbReference type="AlphaFoldDB" id="A0AAW4X0H4"/>
<name>A0AAW4X0H4_9FIRM</name>
<dbReference type="SUPFAM" id="SSF56317">
    <property type="entry name" value="Carbon-nitrogen hydrolase"/>
    <property type="match status" value="1"/>
</dbReference>
<keyword evidence="6" id="KW-1185">Reference proteome</keyword>
<dbReference type="RefSeq" id="WP_229345933.1">
    <property type="nucleotide sequence ID" value="NZ_JAJFAT010000010.1"/>
</dbReference>
<evidence type="ECO:0000256" key="2">
    <source>
        <dbReference type="ARBA" id="ARBA00022801"/>
    </source>
</evidence>
<dbReference type="PROSITE" id="PS01227">
    <property type="entry name" value="UPF0012"/>
    <property type="match status" value="1"/>
</dbReference>
<dbReference type="GO" id="GO:0016811">
    <property type="term" value="F:hydrolase activity, acting on carbon-nitrogen (but not peptide) bonds, in linear amides"/>
    <property type="evidence" value="ECO:0007669"/>
    <property type="project" value="UniProtKB-ARBA"/>
</dbReference>
<accession>A0AAW4X0H4</accession>
<dbReference type="Pfam" id="PF00795">
    <property type="entry name" value="CN_hydrolase"/>
    <property type="match status" value="1"/>
</dbReference>
<dbReference type="Proteomes" id="UP001199296">
    <property type="component" value="Unassembled WGS sequence"/>
</dbReference>
<feature type="coiled-coil region" evidence="3">
    <location>
        <begin position="6"/>
        <end position="40"/>
    </location>
</feature>
<protein>
    <recommendedName>
        <fullName evidence="4">CN hydrolase domain-containing protein</fullName>
    </recommendedName>
</protein>
<evidence type="ECO:0000256" key="1">
    <source>
        <dbReference type="ARBA" id="ARBA00010613"/>
    </source>
</evidence>
<evidence type="ECO:0000313" key="6">
    <source>
        <dbReference type="Proteomes" id="UP001199296"/>
    </source>
</evidence>
<organism evidence="5 6">
    <name type="scientific">Halanaerobium polyolivorans</name>
    <dbReference type="NCBI Taxonomy" id="2886943"/>
    <lineage>
        <taxon>Bacteria</taxon>
        <taxon>Bacillati</taxon>
        <taxon>Bacillota</taxon>
        <taxon>Clostridia</taxon>
        <taxon>Halanaerobiales</taxon>
        <taxon>Halanaerobiaceae</taxon>
        <taxon>Halanaerobium</taxon>
    </lineage>
</organism>
<dbReference type="InterPro" id="IPR036526">
    <property type="entry name" value="C-N_Hydrolase_sf"/>
</dbReference>
<keyword evidence="3" id="KW-0175">Coiled coil</keyword>
<keyword evidence="2" id="KW-0378">Hydrolase</keyword>
<comment type="similarity">
    <text evidence="1">Belongs to the carbon-nitrogen hydrolase superfamily. NIT1/NIT2 family.</text>
</comment>
<dbReference type="PANTHER" id="PTHR43674:SF2">
    <property type="entry name" value="BETA-UREIDOPROPIONASE"/>
    <property type="match status" value="1"/>
</dbReference>
<dbReference type="PANTHER" id="PTHR43674">
    <property type="entry name" value="NITRILASE C965.09-RELATED"/>
    <property type="match status" value="1"/>
</dbReference>
<evidence type="ECO:0000259" key="4">
    <source>
        <dbReference type="PROSITE" id="PS50263"/>
    </source>
</evidence>
<reference evidence="5 6" key="1">
    <citation type="submission" date="2021-10" db="EMBL/GenBank/DDBJ databases">
        <authorList>
            <person name="Grouzdev D.S."/>
            <person name="Pantiukh K.S."/>
            <person name="Krutkina M.S."/>
        </authorList>
    </citation>
    <scope>NUCLEOTIDE SEQUENCE [LARGE SCALE GENOMIC DNA]</scope>
    <source>
        <strain evidence="5 6">Z-7514</strain>
    </source>
</reference>
<dbReference type="PROSITE" id="PS50263">
    <property type="entry name" value="CN_HYDROLASE"/>
    <property type="match status" value="1"/>
</dbReference>
<sequence>MNNINKRQLKVALIQLKCELGNLEKNKEKILKHLAEAKLKGADIACLPELATTGYNLDLLGSDIYDLSVKIKADYLKDFFNFAEEKKINLILPLSLKEENGDIYNTALVINRQGKIVGRYDKAHLFLHEKSFYNSGESYHIFELEGVKFGIIICYDLGFPEAARKMALEGAEILFVPSAWRIQDIDVWDLNTRQRALENNFFLCGVNRVGSEEDLYLFGGSRVVNPHGKLTASASEGNEEVLVTEIDLKEVEAARDYYQYLSARRKGLDEDLS</sequence>
<evidence type="ECO:0000313" key="5">
    <source>
        <dbReference type="EMBL" id="MCC3145308.1"/>
    </source>
</evidence>